<dbReference type="InterPro" id="IPR036188">
    <property type="entry name" value="FAD/NAD-bd_sf"/>
</dbReference>
<dbReference type="PANTHER" id="PTHR42913">
    <property type="entry name" value="APOPTOSIS-INDUCING FACTOR 1"/>
    <property type="match status" value="1"/>
</dbReference>
<dbReference type="Gene3D" id="3.50.50.100">
    <property type="match status" value="1"/>
</dbReference>
<gene>
    <name evidence="7" type="ORF">SAMN05421874_10912</name>
</gene>
<evidence type="ECO:0000256" key="2">
    <source>
        <dbReference type="ARBA" id="ARBA00005272"/>
    </source>
</evidence>
<keyword evidence="3" id="KW-0285">Flavoprotein</keyword>
<evidence type="ECO:0000256" key="3">
    <source>
        <dbReference type="ARBA" id="ARBA00022630"/>
    </source>
</evidence>
<comment type="cofactor">
    <cofactor evidence="1">
        <name>FAD</name>
        <dbReference type="ChEBI" id="CHEBI:57692"/>
    </cofactor>
</comment>
<evidence type="ECO:0000256" key="5">
    <source>
        <dbReference type="ARBA" id="ARBA00023002"/>
    </source>
</evidence>
<dbReference type="STRING" id="683260.SAMN05421874_10912"/>
<accession>A0A1G9D755</accession>
<dbReference type="PRINTS" id="PR00368">
    <property type="entry name" value="FADPNR"/>
</dbReference>
<keyword evidence="8" id="KW-1185">Reference proteome</keyword>
<dbReference type="PRINTS" id="PR00469">
    <property type="entry name" value="PNDRDTASEII"/>
</dbReference>
<evidence type="ECO:0000313" key="8">
    <source>
        <dbReference type="Proteomes" id="UP000198683"/>
    </source>
</evidence>
<organism evidence="7 8">
    <name type="scientific">Nonomuraea maritima</name>
    <dbReference type="NCBI Taxonomy" id="683260"/>
    <lineage>
        <taxon>Bacteria</taxon>
        <taxon>Bacillati</taxon>
        <taxon>Actinomycetota</taxon>
        <taxon>Actinomycetes</taxon>
        <taxon>Streptosporangiales</taxon>
        <taxon>Streptosporangiaceae</taxon>
        <taxon>Nonomuraea</taxon>
    </lineage>
</organism>
<protein>
    <submittedName>
        <fullName evidence="7">NADH dehydrogenase, FAD-containing subunit</fullName>
    </submittedName>
</protein>
<proteinExistence type="inferred from homology"/>
<feature type="domain" description="FAD/NAD(P)-binding" evidence="6">
    <location>
        <begin position="7"/>
        <end position="289"/>
    </location>
</feature>
<evidence type="ECO:0000313" key="7">
    <source>
        <dbReference type="EMBL" id="SDK59756.1"/>
    </source>
</evidence>
<dbReference type="InterPro" id="IPR051169">
    <property type="entry name" value="NADH-Q_oxidoreductase"/>
</dbReference>
<dbReference type="AlphaFoldDB" id="A0A1G9D755"/>
<dbReference type="SUPFAM" id="SSF51905">
    <property type="entry name" value="FAD/NAD(P)-binding domain"/>
    <property type="match status" value="1"/>
</dbReference>
<keyword evidence="4" id="KW-0274">FAD</keyword>
<dbReference type="Proteomes" id="UP000198683">
    <property type="component" value="Unassembled WGS sequence"/>
</dbReference>
<keyword evidence="5" id="KW-0560">Oxidoreductase</keyword>
<sequence>MMSGNVEVVVVGGGYGGVMAANRLARHDGVSVTLVNRRPDFVERIRLHQLVTGSDDAVEGFGAVLGGAVRLVVDAVTRIDAAERTVTLAGGGTLAYDYLVYAVGSGAADPGVPGAAEFAHSVSDLEGAERLRPALAATPATAPVTVVGGGPTGIETAAELAEQGRAVTLVCGAELGPYLHARGRRAVARRLAALGVTVVEGRRARVAEVTPDAVRLDDGRELPSALTIWTAGFRVPDLAARSGLRTDAEGRLLTDATLTSLDDVRIVAAGDAAAMSDRPFRMSCQAAVQLGSGAANTILRRVAGRTPSPVRLLFAGQCVSLGRDEAVAQIAYLNDRPNALRVSGRAGAKVKELACRLPIDQLASGARKATSR</sequence>
<dbReference type="RefSeq" id="WP_245740300.1">
    <property type="nucleotide sequence ID" value="NZ_FNFB01000009.1"/>
</dbReference>
<dbReference type="GO" id="GO:0003955">
    <property type="term" value="F:NAD(P)H dehydrogenase (quinone) activity"/>
    <property type="evidence" value="ECO:0007669"/>
    <property type="project" value="TreeGrafter"/>
</dbReference>
<dbReference type="GO" id="GO:0019646">
    <property type="term" value="P:aerobic electron transport chain"/>
    <property type="evidence" value="ECO:0007669"/>
    <property type="project" value="TreeGrafter"/>
</dbReference>
<comment type="similarity">
    <text evidence="2">Belongs to the NADH dehydrogenase family.</text>
</comment>
<reference evidence="7 8" key="1">
    <citation type="submission" date="2016-10" db="EMBL/GenBank/DDBJ databases">
        <authorList>
            <person name="de Groot N.N."/>
        </authorList>
    </citation>
    <scope>NUCLEOTIDE SEQUENCE [LARGE SCALE GENOMIC DNA]</scope>
    <source>
        <strain evidence="7 8">CGMCC 4.5681</strain>
    </source>
</reference>
<dbReference type="PANTHER" id="PTHR42913:SF3">
    <property type="entry name" value="64 KDA MITOCHONDRIAL NADH DEHYDROGENASE (EUROFUNG)"/>
    <property type="match status" value="1"/>
</dbReference>
<name>A0A1G9D755_9ACTN</name>
<dbReference type="EMBL" id="FNFB01000009">
    <property type="protein sequence ID" value="SDK59756.1"/>
    <property type="molecule type" value="Genomic_DNA"/>
</dbReference>
<dbReference type="InterPro" id="IPR023753">
    <property type="entry name" value="FAD/NAD-binding_dom"/>
</dbReference>
<evidence type="ECO:0000256" key="4">
    <source>
        <dbReference type="ARBA" id="ARBA00022827"/>
    </source>
</evidence>
<evidence type="ECO:0000259" key="6">
    <source>
        <dbReference type="Pfam" id="PF07992"/>
    </source>
</evidence>
<evidence type="ECO:0000256" key="1">
    <source>
        <dbReference type="ARBA" id="ARBA00001974"/>
    </source>
</evidence>
<dbReference type="Pfam" id="PF07992">
    <property type="entry name" value="Pyr_redox_2"/>
    <property type="match status" value="1"/>
</dbReference>